<sequence>MGFERGIIEAAELRTEYQQNLRICKIIQAAVVQCLNTGLSCKNIILSVKLEVITRFVKARAWSVSRFVKDNRTVTLQQVAAYLNQGSSQKIFEYTIRLTMHCISSNIIPLVSVANWIKHFELAQKNWLS</sequence>
<comment type="caution">
    <text evidence="1">The sequence shown here is derived from an EMBL/GenBank/DDBJ whole genome shotgun (WGS) entry which is preliminary data.</text>
</comment>
<gene>
    <name evidence="1" type="ORF">CDAR_230421</name>
</gene>
<evidence type="ECO:0000313" key="2">
    <source>
        <dbReference type="Proteomes" id="UP001054837"/>
    </source>
</evidence>
<protein>
    <submittedName>
        <fullName evidence="1">Uncharacterized protein</fullName>
    </submittedName>
</protein>
<dbReference type="AlphaFoldDB" id="A0AAV4WBR5"/>
<proteinExistence type="predicted"/>
<keyword evidence="2" id="KW-1185">Reference proteome</keyword>
<evidence type="ECO:0000313" key="1">
    <source>
        <dbReference type="EMBL" id="GIY79264.1"/>
    </source>
</evidence>
<reference evidence="1 2" key="1">
    <citation type="submission" date="2021-06" db="EMBL/GenBank/DDBJ databases">
        <title>Caerostris darwini draft genome.</title>
        <authorList>
            <person name="Kono N."/>
            <person name="Arakawa K."/>
        </authorList>
    </citation>
    <scope>NUCLEOTIDE SEQUENCE [LARGE SCALE GENOMIC DNA]</scope>
</reference>
<organism evidence="1 2">
    <name type="scientific">Caerostris darwini</name>
    <dbReference type="NCBI Taxonomy" id="1538125"/>
    <lineage>
        <taxon>Eukaryota</taxon>
        <taxon>Metazoa</taxon>
        <taxon>Ecdysozoa</taxon>
        <taxon>Arthropoda</taxon>
        <taxon>Chelicerata</taxon>
        <taxon>Arachnida</taxon>
        <taxon>Araneae</taxon>
        <taxon>Araneomorphae</taxon>
        <taxon>Entelegynae</taxon>
        <taxon>Araneoidea</taxon>
        <taxon>Araneidae</taxon>
        <taxon>Caerostris</taxon>
    </lineage>
</organism>
<name>A0AAV4WBR5_9ARAC</name>
<dbReference type="EMBL" id="BPLQ01014367">
    <property type="protein sequence ID" value="GIY79264.1"/>
    <property type="molecule type" value="Genomic_DNA"/>
</dbReference>
<dbReference type="Proteomes" id="UP001054837">
    <property type="component" value="Unassembled WGS sequence"/>
</dbReference>
<accession>A0AAV4WBR5</accession>